<organism evidence="1">
    <name type="scientific">marine sediment metagenome</name>
    <dbReference type="NCBI Taxonomy" id="412755"/>
    <lineage>
        <taxon>unclassified sequences</taxon>
        <taxon>metagenomes</taxon>
        <taxon>ecological metagenomes</taxon>
    </lineage>
</organism>
<evidence type="ECO:0008006" key="2">
    <source>
        <dbReference type="Google" id="ProtNLM"/>
    </source>
</evidence>
<sequence length="60" mass="7072">MTWKNQGKWHLEHKVPVSAFNFSSSDHIDFKRCWALSNLQPMWAKENLSKSAKIDKPFQP</sequence>
<dbReference type="EMBL" id="BART01028511">
    <property type="protein sequence ID" value="GAG90799.1"/>
    <property type="molecule type" value="Genomic_DNA"/>
</dbReference>
<evidence type="ECO:0000313" key="1">
    <source>
        <dbReference type="EMBL" id="GAG90799.1"/>
    </source>
</evidence>
<gene>
    <name evidence="1" type="ORF">S01H4_50242</name>
</gene>
<accession>X1B4Z9</accession>
<feature type="non-terminal residue" evidence="1">
    <location>
        <position position="60"/>
    </location>
</feature>
<proteinExistence type="predicted"/>
<comment type="caution">
    <text evidence="1">The sequence shown here is derived from an EMBL/GenBank/DDBJ whole genome shotgun (WGS) entry which is preliminary data.</text>
</comment>
<reference evidence="1" key="1">
    <citation type="journal article" date="2014" name="Front. Microbiol.">
        <title>High frequency of phylogenetically diverse reductive dehalogenase-homologous genes in deep subseafloor sedimentary metagenomes.</title>
        <authorList>
            <person name="Kawai M."/>
            <person name="Futagami T."/>
            <person name="Toyoda A."/>
            <person name="Takaki Y."/>
            <person name="Nishi S."/>
            <person name="Hori S."/>
            <person name="Arai W."/>
            <person name="Tsubouchi T."/>
            <person name="Morono Y."/>
            <person name="Uchiyama I."/>
            <person name="Ito T."/>
            <person name="Fujiyama A."/>
            <person name="Inagaki F."/>
            <person name="Takami H."/>
        </authorList>
    </citation>
    <scope>NUCLEOTIDE SEQUENCE</scope>
    <source>
        <strain evidence="1">Expedition CK06-06</strain>
    </source>
</reference>
<name>X1B4Z9_9ZZZZ</name>
<protein>
    <recommendedName>
        <fullName evidence="2">HNH endonuclease</fullName>
    </recommendedName>
</protein>
<dbReference type="AlphaFoldDB" id="X1B4Z9"/>